<dbReference type="Gene3D" id="1.10.10.60">
    <property type="entry name" value="Homeodomain-like"/>
    <property type="match status" value="1"/>
</dbReference>
<keyword evidence="2" id="KW-0805">Transcription regulation</keyword>
<evidence type="ECO:0000256" key="1">
    <source>
        <dbReference type="ARBA" id="ARBA00010466"/>
    </source>
</evidence>
<dbReference type="GO" id="GO:0003677">
    <property type="term" value="F:DNA binding"/>
    <property type="evidence" value="ECO:0007669"/>
    <property type="project" value="UniProtKB-KW"/>
</dbReference>
<dbReference type="EMBL" id="DSMG01000043">
    <property type="protein sequence ID" value="HDX30581.1"/>
    <property type="molecule type" value="Genomic_DNA"/>
</dbReference>
<keyword evidence="4" id="KW-0804">Transcription</keyword>
<evidence type="ECO:0000256" key="3">
    <source>
        <dbReference type="ARBA" id="ARBA00023125"/>
    </source>
</evidence>
<dbReference type="AlphaFoldDB" id="A0A7C1JG58"/>
<dbReference type="Pfam" id="PF04198">
    <property type="entry name" value="Sugar-bind"/>
    <property type="match status" value="1"/>
</dbReference>
<feature type="domain" description="Sugar-binding" evidence="5">
    <location>
        <begin position="57"/>
        <end position="317"/>
    </location>
</feature>
<dbReference type="PANTHER" id="PTHR34294:SF1">
    <property type="entry name" value="TRANSCRIPTIONAL REGULATOR LSRR"/>
    <property type="match status" value="1"/>
</dbReference>
<dbReference type="SUPFAM" id="SSF100950">
    <property type="entry name" value="NagB/RpiA/CoA transferase-like"/>
    <property type="match status" value="1"/>
</dbReference>
<sequence length="322" mass="35213">MRGDRTDLLVTVATLYYELGQNQQQIAERLETSRSSVSRMIKEARDLGIVEIRIHRPVNRAYALEQVLIDRFGLTDAYVLLTNPDQREEERLAGVGRLAASYLERVLGQLPPHTCIGIAWGTGVHAAISALSEDRSRQIDVVQILGSLGAANPLIDGPDLARLMASKLGGRYFDLHAPALVEQPALRDLLLNEPSVREGLQRARSVALAITGIGTVQEEAASFLRAGHLSPADLAELRRQGVVGETVGRFFDVQGRFEQFDINARVIGIDLPDLRKIPRVIAVARGLPKAMSILGALRGRYMTVLATDDETAQAVLKLADTD</sequence>
<dbReference type="InterPro" id="IPR007324">
    <property type="entry name" value="Sugar-bd_dom_put"/>
</dbReference>
<dbReference type="PANTHER" id="PTHR34294">
    <property type="entry name" value="TRANSCRIPTIONAL REGULATOR-RELATED"/>
    <property type="match status" value="1"/>
</dbReference>
<comment type="similarity">
    <text evidence="1">Belongs to the SorC transcriptional regulatory family.</text>
</comment>
<proteinExistence type="inferred from homology"/>
<reference evidence="6" key="1">
    <citation type="journal article" date="2020" name="mSystems">
        <title>Genome- and Community-Level Interaction Insights into Carbon Utilization and Element Cycling Functions of Hydrothermarchaeota in Hydrothermal Sediment.</title>
        <authorList>
            <person name="Zhou Z."/>
            <person name="Liu Y."/>
            <person name="Xu W."/>
            <person name="Pan J."/>
            <person name="Luo Z.H."/>
            <person name="Li M."/>
        </authorList>
    </citation>
    <scope>NUCLEOTIDE SEQUENCE [LARGE SCALE GENOMIC DNA]</scope>
    <source>
        <strain evidence="6">SpSt-289</strain>
    </source>
</reference>
<gene>
    <name evidence="6" type="ORF">ENQ20_03700</name>
</gene>
<evidence type="ECO:0000256" key="2">
    <source>
        <dbReference type="ARBA" id="ARBA00023015"/>
    </source>
</evidence>
<dbReference type="InterPro" id="IPR037171">
    <property type="entry name" value="NagB/RpiA_transferase-like"/>
</dbReference>
<evidence type="ECO:0000313" key="6">
    <source>
        <dbReference type="EMBL" id="HDX30581.1"/>
    </source>
</evidence>
<comment type="caution">
    <text evidence="6">The sequence shown here is derived from an EMBL/GenBank/DDBJ whole genome shotgun (WGS) entry which is preliminary data.</text>
</comment>
<name>A0A7C1JG58_9CHLR</name>
<dbReference type="SUPFAM" id="SSF46785">
    <property type="entry name" value="Winged helix' DNA-binding domain"/>
    <property type="match status" value="1"/>
</dbReference>
<accession>A0A7C1JG58</accession>
<protein>
    <submittedName>
        <fullName evidence="6">Sugar-binding transcriptional regulator</fullName>
    </submittedName>
</protein>
<evidence type="ECO:0000256" key="4">
    <source>
        <dbReference type="ARBA" id="ARBA00023163"/>
    </source>
</evidence>
<organism evidence="6">
    <name type="scientific">Caldilinea aerophila</name>
    <dbReference type="NCBI Taxonomy" id="133453"/>
    <lineage>
        <taxon>Bacteria</taxon>
        <taxon>Bacillati</taxon>
        <taxon>Chloroflexota</taxon>
        <taxon>Caldilineae</taxon>
        <taxon>Caldilineales</taxon>
        <taxon>Caldilineaceae</taxon>
        <taxon>Caldilinea</taxon>
    </lineage>
</organism>
<keyword evidence="3" id="KW-0238">DNA-binding</keyword>
<dbReference type="InterPro" id="IPR051054">
    <property type="entry name" value="SorC_transcr_regulators"/>
</dbReference>
<dbReference type="GO" id="GO:0030246">
    <property type="term" value="F:carbohydrate binding"/>
    <property type="evidence" value="ECO:0007669"/>
    <property type="project" value="InterPro"/>
</dbReference>
<evidence type="ECO:0000259" key="5">
    <source>
        <dbReference type="Pfam" id="PF04198"/>
    </source>
</evidence>
<dbReference type="InterPro" id="IPR036390">
    <property type="entry name" value="WH_DNA-bd_sf"/>
</dbReference>
<dbReference type="Gene3D" id="3.40.50.1360">
    <property type="match status" value="1"/>
</dbReference>